<dbReference type="PROSITE" id="PS51465">
    <property type="entry name" value="KAZAL_2"/>
    <property type="match status" value="2"/>
</dbReference>
<gene>
    <name evidence="7" type="primary">LOC118404589</name>
</gene>
<dbReference type="SMART" id="SM00280">
    <property type="entry name" value="KAZAL"/>
    <property type="match status" value="2"/>
</dbReference>
<evidence type="ECO:0000256" key="2">
    <source>
        <dbReference type="ARBA" id="ARBA00022900"/>
    </source>
</evidence>
<dbReference type="SUPFAM" id="SSF100895">
    <property type="entry name" value="Kazal-type serine protease inhibitors"/>
    <property type="match status" value="2"/>
</dbReference>
<feature type="domain" description="Kazal-like" evidence="5">
    <location>
        <begin position="17"/>
        <end position="76"/>
    </location>
</feature>
<evidence type="ECO:0000256" key="1">
    <source>
        <dbReference type="ARBA" id="ARBA00022690"/>
    </source>
</evidence>
<reference evidence="7" key="2">
    <citation type="submission" date="2025-08" db="UniProtKB">
        <authorList>
            <consortium name="RefSeq"/>
        </authorList>
    </citation>
    <scope>IDENTIFICATION</scope>
    <source>
        <strain evidence="7">S238N-H82</strain>
        <tissue evidence="7">Testes</tissue>
    </source>
</reference>
<accession>A0A9J7HLX5</accession>
<name>A0A9J7HLX5_BRAFL</name>
<keyword evidence="3" id="KW-1015">Disulfide bond</keyword>
<evidence type="ECO:0000259" key="5">
    <source>
        <dbReference type="PROSITE" id="PS51465"/>
    </source>
</evidence>
<organism evidence="6 7">
    <name type="scientific">Branchiostoma floridae</name>
    <name type="common">Florida lancelet</name>
    <name type="synonym">Amphioxus</name>
    <dbReference type="NCBI Taxonomy" id="7739"/>
    <lineage>
        <taxon>Eukaryota</taxon>
        <taxon>Metazoa</taxon>
        <taxon>Chordata</taxon>
        <taxon>Cephalochordata</taxon>
        <taxon>Leptocardii</taxon>
        <taxon>Amphioxiformes</taxon>
        <taxon>Branchiostomatidae</taxon>
        <taxon>Branchiostoma</taxon>
    </lineage>
</organism>
<dbReference type="Proteomes" id="UP000001554">
    <property type="component" value="Chromosome 17"/>
</dbReference>
<evidence type="ECO:0000313" key="7">
    <source>
        <dbReference type="RefSeq" id="XP_035659672.1"/>
    </source>
</evidence>
<dbReference type="CDD" id="cd00104">
    <property type="entry name" value="KAZAL_FS"/>
    <property type="match status" value="2"/>
</dbReference>
<dbReference type="InterPro" id="IPR036058">
    <property type="entry name" value="Kazal_dom_sf"/>
</dbReference>
<dbReference type="InterPro" id="IPR002350">
    <property type="entry name" value="Kazal_dom"/>
</dbReference>
<protein>
    <submittedName>
        <fullName evidence="7">Extracellular protease inhibitor 10-like isoform X1</fullName>
    </submittedName>
</protein>
<sequence>MAALHLLVVIILAAGSQAVSINCARNCTSIVRPVCGSDRETYNNQCLLEVAGCQLAEQSAGSPGDHPIVALGDGSCLGLCHEWYHCTDEYDPVCANNGLTYYNQCYMEAADCTLGLMNPFAPYILLAHTGSCTSQPGNYCLCAF</sequence>
<keyword evidence="4" id="KW-0732">Signal</keyword>
<dbReference type="InterPro" id="IPR050653">
    <property type="entry name" value="Prot_Inhib_GrowthFact_Antg"/>
</dbReference>
<dbReference type="OrthoDB" id="126772at2759"/>
<evidence type="ECO:0000256" key="4">
    <source>
        <dbReference type="SAM" id="SignalP"/>
    </source>
</evidence>
<evidence type="ECO:0000256" key="3">
    <source>
        <dbReference type="ARBA" id="ARBA00023157"/>
    </source>
</evidence>
<reference evidence="6" key="1">
    <citation type="journal article" date="2020" name="Nat. Ecol. Evol.">
        <title>Deeply conserved synteny resolves early events in vertebrate evolution.</title>
        <authorList>
            <person name="Simakov O."/>
            <person name="Marletaz F."/>
            <person name="Yue J.X."/>
            <person name="O'Connell B."/>
            <person name="Jenkins J."/>
            <person name="Brandt A."/>
            <person name="Calef R."/>
            <person name="Tung C.H."/>
            <person name="Huang T.K."/>
            <person name="Schmutz J."/>
            <person name="Satoh N."/>
            <person name="Yu J.K."/>
            <person name="Putnam N.H."/>
            <person name="Green R.E."/>
            <person name="Rokhsar D.S."/>
        </authorList>
    </citation>
    <scope>NUCLEOTIDE SEQUENCE [LARGE SCALE GENOMIC DNA]</scope>
    <source>
        <strain evidence="6">S238N-H82</strain>
    </source>
</reference>
<keyword evidence="2" id="KW-0722">Serine protease inhibitor</keyword>
<keyword evidence="6" id="KW-1185">Reference proteome</keyword>
<dbReference type="GeneID" id="118404589"/>
<keyword evidence="1 7" id="KW-0646">Protease inhibitor</keyword>
<evidence type="ECO:0000313" key="6">
    <source>
        <dbReference type="Proteomes" id="UP000001554"/>
    </source>
</evidence>
<dbReference type="PANTHER" id="PTHR10913">
    <property type="entry name" value="FOLLISTATIN-RELATED"/>
    <property type="match status" value="1"/>
</dbReference>
<dbReference type="PANTHER" id="PTHR10913:SF45">
    <property type="entry name" value="FOLLISTATIN, ISOFORM A-RELATED"/>
    <property type="match status" value="1"/>
</dbReference>
<proteinExistence type="predicted"/>
<dbReference type="GO" id="GO:0030414">
    <property type="term" value="F:peptidase inhibitor activity"/>
    <property type="evidence" value="ECO:0007669"/>
    <property type="project" value="UniProtKB-KW"/>
</dbReference>
<dbReference type="Gene3D" id="3.30.60.30">
    <property type="match status" value="2"/>
</dbReference>
<feature type="domain" description="Kazal-like" evidence="5">
    <location>
        <begin position="77"/>
        <end position="134"/>
    </location>
</feature>
<dbReference type="AlphaFoldDB" id="A0A9J7HLX5"/>
<dbReference type="RefSeq" id="XP_035659672.1">
    <property type="nucleotide sequence ID" value="XM_035803779.1"/>
</dbReference>
<feature type="chain" id="PRO_5039938276" evidence="4">
    <location>
        <begin position="19"/>
        <end position="144"/>
    </location>
</feature>
<dbReference type="KEGG" id="bfo:118404589"/>
<dbReference type="Pfam" id="PF07648">
    <property type="entry name" value="Kazal_2"/>
    <property type="match status" value="2"/>
</dbReference>
<feature type="signal peptide" evidence="4">
    <location>
        <begin position="1"/>
        <end position="18"/>
    </location>
</feature>